<keyword evidence="6" id="KW-0406">Ion transport</keyword>
<evidence type="ECO:0000256" key="6">
    <source>
        <dbReference type="ARBA" id="ARBA00023065"/>
    </source>
</evidence>
<dbReference type="PANTHER" id="PTHR33281:SF19">
    <property type="entry name" value="VOLTAGE-DEPENDENT ANION CHANNEL-FORMING PROTEIN YNEE"/>
    <property type="match status" value="1"/>
</dbReference>
<keyword evidence="7 9" id="KW-0472">Membrane</keyword>
<evidence type="ECO:0000256" key="8">
    <source>
        <dbReference type="ARBA" id="ARBA00034708"/>
    </source>
</evidence>
<reference evidence="10 11" key="1">
    <citation type="submission" date="2012-06" db="EMBL/GenBank/DDBJ databases">
        <title>Finished chromosome of genome of Microcoleus sp. PCC 7113.</title>
        <authorList>
            <consortium name="US DOE Joint Genome Institute"/>
            <person name="Gugger M."/>
            <person name="Coursin T."/>
            <person name="Rippka R."/>
            <person name="Tandeau De Marsac N."/>
            <person name="Huntemann M."/>
            <person name="Wei C.-L."/>
            <person name="Han J."/>
            <person name="Detter J.C."/>
            <person name="Han C."/>
            <person name="Tapia R."/>
            <person name="Chen A."/>
            <person name="Kyrpides N."/>
            <person name="Mavromatis K."/>
            <person name="Markowitz V."/>
            <person name="Szeto E."/>
            <person name="Ivanova N."/>
            <person name="Pagani I."/>
            <person name="Pati A."/>
            <person name="Goodwin L."/>
            <person name="Nordberg H.P."/>
            <person name="Cantor M.N."/>
            <person name="Hua S.X."/>
            <person name="Woyke T."/>
            <person name="Kerfeld C.A."/>
        </authorList>
    </citation>
    <scope>NUCLEOTIDE SEQUENCE [LARGE SCALE GENOMIC DNA]</scope>
    <source>
        <strain evidence="10 11">PCC 7113</strain>
    </source>
</reference>
<evidence type="ECO:0000256" key="1">
    <source>
        <dbReference type="ARBA" id="ARBA00004651"/>
    </source>
</evidence>
<keyword evidence="4 9" id="KW-0812">Transmembrane</keyword>
<keyword evidence="11" id="KW-1185">Reference proteome</keyword>
<dbReference type="OrthoDB" id="445589at2"/>
<dbReference type="GO" id="GO:0005254">
    <property type="term" value="F:chloride channel activity"/>
    <property type="evidence" value="ECO:0007669"/>
    <property type="project" value="InterPro"/>
</dbReference>
<evidence type="ECO:0000256" key="2">
    <source>
        <dbReference type="ARBA" id="ARBA00022448"/>
    </source>
</evidence>
<evidence type="ECO:0000256" key="4">
    <source>
        <dbReference type="ARBA" id="ARBA00022692"/>
    </source>
</evidence>
<dbReference type="EMBL" id="CP003630">
    <property type="protein sequence ID" value="AFZ19972.1"/>
    <property type="molecule type" value="Genomic_DNA"/>
</dbReference>
<dbReference type="HOGENOM" id="CLU_029790_4_1_3"/>
<evidence type="ECO:0000256" key="5">
    <source>
        <dbReference type="ARBA" id="ARBA00022989"/>
    </source>
</evidence>
<keyword evidence="2" id="KW-0813">Transport</keyword>
<evidence type="ECO:0000256" key="9">
    <source>
        <dbReference type="SAM" id="Phobius"/>
    </source>
</evidence>
<dbReference type="KEGG" id="mic:Mic7113_4273"/>
<accession>K9WKC1</accession>
<dbReference type="PANTHER" id="PTHR33281">
    <property type="entry name" value="UPF0187 PROTEIN YNEE"/>
    <property type="match status" value="1"/>
</dbReference>
<keyword evidence="3" id="KW-1003">Cell membrane</keyword>
<gene>
    <name evidence="10" type="ORF">Mic7113_4273</name>
</gene>
<keyword evidence="5 9" id="KW-1133">Transmembrane helix</keyword>
<comment type="similarity">
    <text evidence="8">Belongs to the anion channel-forming bestrophin (TC 1.A.46) family.</text>
</comment>
<evidence type="ECO:0000313" key="11">
    <source>
        <dbReference type="Proteomes" id="UP000010471"/>
    </source>
</evidence>
<protein>
    <submittedName>
        <fullName evidence="10">Putative membrane protein</fullName>
    </submittedName>
</protein>
<proteinExistence type="inferred from homology"/>
<dbReference type="Proteomes" id="UP000010471">
    <property type="component" value="Chromosome"/>
</dbReference>
<evidence type="ECO:0000313" key="10">
    <source>
        <dbReference type="EMBL" id="AFZ19972.1"/>
    </source>
</evidence>
<feature type="transmembrane region" description="Helical" evidence="9">
    <location>
        <begin position="67"/>
        <end position="87"/>
    </location>
</feature>
<evidence type="ECO:0000256" key="7">
    <source>
        <dbReference type="ARBA" id="ARBA00023136"/>
    </source>
</evidence>
<dbReference type="AlphaFoldDB" id="K9WKC1"/>
<evidence type="ECO:0000256" key="3">
    <source>
        <dbReference type="ARBA" id="ARBA00022475"/>
    </source>
</evidence>
<feature type="transmembrane region" description="Helical" evidence="9">
    <location>
        <begin position="39"/>
        <end position="61"/>
    </location>
</feature>
<organism evidence="10 11">
    <name type="scientific">Allocoleopsis franciscana PCC 7113</name>
    <dbReference type="NCBI Taxonomy" id="1173027"/>
    <lineage>
        <taxon>Bacteria</taxon>
        <taxon>Bacillati</taxon>
        <taxon>Cyanobacteriota</taxon>
        <taxon>Cyanophyceae</taxon>
        <taxon>Coleofasciculales</taxon>
        <taxon>Coleofasciculaceae</taxon>
        <taxon>Allocoleopsis</taxon>
        <taxon>Allocoleopsis franciscana</taxon>
    </lineage>
</organism>
<name>K9WKC1_9CYAN</name>
<dbReference type="InterPro" id="IPR044669">
    <property type="entry name" value="YneE/VCCN1/2-like"/>
</dbReference>
<dbReference type="PATRIC" id="fig|1173027.3.peg.4721"/>
<sequence length="321" mass="36655">MGLGAIDRKANKSKPIPLQDTDWKKRHWFRVALRLQGSVIFAILPRVILCSTFGFLITGFHELGFSLSWPALSGVVPSIVLGLLLVFRTNTAYERFWEGRKLWGTLVNTVRNLARQIWAAIAENKPQDRTAKVETLRLLIAFAVATKLHLRGERLNNELEPLMSAERYQILQTMNHPPLEIAFWIGDYLQKQHERGCLNTYQLSAMLKLLDTMVDVLGSCERILKTPIPLAYSIHLKQLLLLYCLSLPFPMVNDLHWWTAVVVGLISFAVFGIEEIGIEIENPFGYDANDLPLDTICATMERNIEDLITLAPCVRHWKTHR</sequence>
<dbReference type="eggNOG" id="COG3781">
    <property type="taxonomic scope" value="Bacteria"/>
</dbReference>
<dbReference type="Pfam" id="PF25539">
    <property type="entry name" value="Bestrophin_2"/>
    <property type="match status" value="1"/>
</dbReference>
<comment type="subcellular location">
    <subcellularLocation>
        <location evidence="1">Cell membrane</location>
        <topology evidence="1">Multi-pass membrane protein</topology>
    </subcellularLocation>
</comment>
<dbReference type="GO" id="GO:0005886">
    <property type="term" value="C:plasma membrane"/>
    <property type="evidence" value="ECO:0007669"/>
    <property type="project" value="UniProtKB-SubCell"/>
</dbReference>